<dbReference type="InterPro" id="IPR027417">
    <property type="entry name" value="P-loop_NTPase"/>
</dbReference>
<dbReference type="InterPro" id="IPR000623">
    <property type="entry name" value="Shikimate_kinase/TSH1"/>
</dbReference>
<evidence type="ECO:0000256" key="2">
    <source>
        <dbReference type="ARBA" id="ARBA00022679"/>
    </source>
</evidence>
<evidence type="ECO:0000313" key="8">
    <source>
        <dbReference type="EMBL" id="XCJ18310.1"/>
    </source>
</evidence>
<dbReference type="GO" id="GO:0008652">
    <property type="term" value="P:amino acid biosynthetic process"/>
    <property type="evidence" value="ECO:0007669"/>
    <property type="project" value="UniProtKB-KW"/>
</dbReference>
<feature type="binding site" evidence="7">
    <location>
        <position position="75"/>
    </location>
    <ligand>
        <name>substrate</name>
    </ligand>
</feature>
<dbReference type="PANTHER" id="PTHR21087">
    <property type="entry name" value="SHIKIMATE KINASE"/>
    <property type="match status" value="1"/>
</dbReference>
<name>A0AAU8IJ91_9BACL</name>
<comment type="cofactor">
    <cofactor evidence="7">
        <name>Mg(2+)</name>
        <dbReference type="ChEBI" id="CHEBI:18420"/>
    </cofactor>
    <text evidence="7">Binds 1 Mg(2+) ion per subunit.</text>
</comment>
<feature type="binding site" evidence="7">
    <location>
        <begin position="8"/>
        <end position="13"/>
    </location>
    <ligand>
        <name>ATP</name>
        <dbReference type="ChEBI" id="CHEBI:30616"/>
    </ligand>
</feature>
<keyword evidence="2 7" id="KW-0808">Transferase</keyword>
<dbReference type="GO" id="GO:0005524">
    <property type="term" value="F:ATP binding"/>
    <property type="evidence" value="ECO:0007669"/>
    <property type="project" value="UniProtKB-UniRule"/>
</dbReference>
<dbReference type="GO" id="GO:0000287">
    <property type="term" value="F:magnesium ion binding"/>
    <property type="evidence" value="ECO:0007669"/>
    <property type="project" value="UniProtKB-UniRule"/>
</dbReference>
<accession>A0AAU8IJ91</accession>
<keyword evidence="4 7" id="KW-0418">Kinase</keyword>
<keyword evidence="7" id="KW-0963">Cytoplasm</keyword>
<keyword evidence="5 7" id="KW-0067">ATP-binding</keyword>
<gene>
    <name evidence="7" type="primary">aroK</name>
    <name evidence="8" type="ORF">ABNN70_02600</name>
</gene>
<comment type="similarity">
    <text evidence="7">Belongs to the shikimate kinase family.</text>
</comment>
<feature type="binding site" evidence="7">
    <location>
        <position position="54"/>
    </location>
    <ligand>
        <name>substrate</name>
    </ligand>
</feature>
<keyword evidence="6 7" id="KW-0057">Aromatic amino acid biosynthesis</keyword>
<evidence type="ECO:0000256" key="5">
    <source>
        <dbReference type="ARBA" id="ARBA00022840"/>
    </source>
</evidence>
<evidence type="ECO:0000256" key="6">
    <source>
        <dbReference type="ARBA" id="ARBA00023141"/>
    </source>
</evidence>
<comment type="pathway">
    <text evidence="7">Metabolic intermediate biosynthesis; chorismate biosynthesis; chorismate from D-erythrose 4-phosphate and phosphoenolpyruvate: step 5/7.</text>
</comment>
<evidence type="ECO:0000256" key="4">
    <source>
        <dbReference type="ARBA" id="ARBA00022777"/>
    </source>
</evidence>
<keyword evidence="7" id="KW-0460">Magnesium</keyword>
<reference evidence="8" key="1">
    <citation type="submission" date="2024-06" db="EMBL/GenBank/DDBJ databases">
        <authorList>
            <person name="Fan A."/>
            <person name="Zhang F.Y."/>
            <person name="Zhang L."/>
        </authorList>
    </citation>
    <scope>NUCLEOTIDE SEQUENCE</scope>
    <source>
        <strain evidence="8">Y61</strain>
    </source>
</reference>
<dbReference type="GO" id="GO:0009073">
    <property type="term" value="P:aromatic amino acid family biosynthetic process"/>
    <property type="evidence" value="ECO:0007669"/>
    <property type="project" value="UniProtKB-KW"/>
</dbReference>
<feature type="binding site" evidence="7">
    <location>
        <position position="12"/>
    </location>
    <ligand>
        <name>Mg(2+)</name>
        <dbReference type="ChEBI" id="CHEBI:18420"/>
    </ligand>
</feature>
<keyword evidence="3 7" id="KW-0547">Nucleotide-binding</keyword>
<dbReference type="PRINTS" id="PR01100">
    <property type="entry name" value="SHIKIMTKNASE"/>
</dbReference>
<dbReference type="Pfam" id="PF01202">
    <property type="entry name" value="SKI"/>
    <property type="match status" value="1"/>
</dbReference>
<comment type="subunit">
    <text evidence="7">Monomer.</text>
</comment>
<dbReference type="RefSeq" id="WP_353949362.1">
    <property type="nucleotide sequence ID" value="NZ_CP159510.1"/>
</dbReference>
<evidence type="ECO:0000256" key="3">
    <source>
        <dbReference type="ARBA" id="ARBA00022741"/>
    </source>
</evidence>
<keyword evidence="7" id="KW-0479">Metal-binding</keyword>
<evidence type="ECO:0000256" key="1">
    <source>
        <dbReference type="ARBA" id="ARBA00022605"/>
    </source>
</evidence>
<comment type="caution">
    <text evidence="7">Lacks conserved residue(s) required for the propagation of feature annotation.</text>
</comment>
<feature type="binding site" evidence="7">
    <location>
        <position position="114"/>
    </location>
    <ligand>
        <name>ATP</name>
        <dbReference type="ChEBI" id="CHEBI:30616"/>
    </ligand>
</feature>
<comment type="function">
    <text evidence="7">Catalyzes the specific phosphorylation of the 3-hydroxyl group of shikimic acid using ATP as a cosubstrate.</text>
</comment>
<dbReference type="PANTHER" id="PTHR21087:SF16">
    <property type="entry name" value="SHIKIMATE KINASE 1, CHLOROPLASTIC"/>
    <property type="match status" value="1"/>
</dbReference>
<dbReference type="SUPFAM" id="SSF52540">
    <property type="entry name" value="P-loop containing nucleoside triphosphate hydrolases"/>
    <property type="match status" value="1"/>
</dbReference>
<dbReference type="InterPro" id="IPR031322">
    <property type="entry name" value="Shikimate/glucono_kinase"/>
</dbReference>
<dbReference type="GO" id="GO:0009423">
    <property type="term" value="P:chorismate biosynthetic process"/>
    <property type="evidence" value="ECO:0007669"/>
    <property type="project" value="UniProtKB-UniRule"/>
</dbReference>
<dbReference type="Gene3D" id="3.40.50.300">
    <property type="entry name" value="P-loop containing nucleotide triphosphate hydrolases"/>
    <property type="match status" value="1"/>
</dbReference>
<dbReference type="GO" id="GO:0004765">
    <property type="term" value="F:shikimate kinase activity"/>
    <property type="evidence" value="ECO:0007669"/>
    <property type="project" value="UniProtKB-UniRule"/>
</dbReference>
<organism evidence="8">
    <name type="scientific">Sporolactobacillus sp. Y61</name>
    <dbReference type="NCBI Taxonomy" id="3160863"/>
    <lineage>
        <taxon>Bacteria</taxon>
        <taxon>Bacillati</taxon>
        <taxon>Bacillota</taxon>
        <taxon>Bacilli</taxon>
        <taxon>Bacillales</taxon>
        <taxon>Sporolactobacillaceae</taxon>
        <taxon>Sporolactobacillus</taxon>
    </lineage>
</organism>
<evidence type="ECO:0000256" key="7">
    <source>
        <dbReference type="HAMAP-Rule" id="MF_00109"/>
    </source>
</evidence>
<dbReference type="EC" id="2.7.1.71" evidence="7"/>
<sequence length="165" mass="18222">MVLIGFMGSGKTTVGQLLAAALNCPHIDLDQSIVASTGKSISRIFAEQGEACFRRLESDRLAAALTQEGILSTGGGTPVSLFNRQRLIRSDALVIFLKTSPEGILKRLQGDTDRPLLKNMNRTRFITLFQERESYYHEIADIEIVTDDKTPEKIAREIIEKAASL</sequence>
<protein>
    <recommendedName>
        <fullName evidence="7">Shikimate kinase</fullName>
        <shortName evidence="7">SK</shortName>
        <ecNumber evidence="7">2.7.1.71</ecNumber>
    </recommendedName>
</protein>
<keyword evidence="1 7" id="KW-0028">Amino-acid biosynthesis</keyword>
<dbReference type="GO" id="GO:0005829">
    <property type="term" value="C:cytosol"/>
    <property type="evidence" value="ECO:0007669"/>
    <property type="project" value="TreeGrafter"/>
</dbReference>
<dbReference type="HAMAP" id="MF_00109">
    <property type="entry name" value="Shikimate_kinase"/>
    <property type="match status" value="1"/>
</dbReference>
<dbReference type="EMBL" id="CP159510">
    <property type="protein sequence ID" value="XCJ18310.1"/>
    <property type="molecule type" value="Genomic_DNA"/>
</dbReference>
<feature type="binding site" evidence="7">
    <location>
        <position position="132"/>
    </location>
    <ligand>
        <name>substrate</name>
    </ligand>
</feature>
<dbReference type="CDD" id="cd00464">
    <property type="entry name" value="SK"/>
    <property type="match status" value="1"/>
</dbReference>
<proteinExistence type="inferred from homology"/>
<feature type="binding site" evidence="7">
    <location>
        <position position="30"/>
    </location>
    <ligand>
        <name>substrate</name>
    </ligand>
</feature>
<dbReference type="AlphaFoldDB" id="A0AAU8IJ91"/>
<comment type="catalytic activity">
    <reaction evidence="7">
        <text>shikimate + ATP = 3-phosphoshikimate + ADP + H(+)</text>
        <dbReference type="Rhea" id="RHEA:13121"/>
        <dbReference type="ChEBI" id="CHEBI:15378"/>
        <dbReference type="ChEBI" id="CHEBI:30616"/>
        <dbReference type="ChEBI" id="CHEBI:36208"/>
        <dbReference type="ChEBI" id="CHEBI:145989"/>
        <dbReference type="ChEBI" id="CHEBI:456216"/>
        <dbReference type="EC" id="2.7.1.71"/>
    </reaction>
</comment>
<comment type="subcellular location">
    <subcellularLocation>
        <location evidence="7">Cytoplasm</location>
    </subcellularLocation>
</comment>